<dbReference type="InterPro" id="IPR011990">
    <property type="entry name" value="TPR-like_helical_dom_sf"/>
</dbReference>
<dbReference type="Proteomes" id="UP000634308">
    <property type="component" value="Unassembled WGS sequence"/>
</dbReference>
<evidence type="ECO:0000313" key="5">
    <source>
        <dbReference type="EMBL" id="GGR73321.1"/>
    </source>
</evidence>
<feature type="domain" description="Bacterial transcriptional activator" evidence="4">
    <location>
        <begin position="115"/>
        <end position="255"/>
    </location>
</feature>
<sequence>MTTPQTQPQTQTPSALPAPTWLLRTLGQADVFVNGAPVVWPARSAEELLWYLHAHPDGRYRHDLLSDLWGLEDTPAAANRFRVALHRLRAALGCADAVTEVRGRYALHPDLLAASDTHALHGALNAAYATPREQEQGLRRALAAADGEYLPHLNGEWVQQARETHRAALVAAHLTLARLHCDAHECPLAAQELVRAAATDPLIGEDHHQRLMACLAMTRGRYAATEHYRRYRAYLTREIGDTPMPDTEALAERLKGGELPCVNTTFQPVGSPVDSQTGKSGR</sequence>
<dbReference type="InterPro" id="IPR051677">
    <property type="entry name" value="AfsR-DnrI-RedD_regulator"/>
</dbReference>
<evidence type="ECO:0000256" key="1">
    <source>
        <dbReference type="ARBA" id="ARBA00005820"/>
    </source>
</evidence>
<feature type="domain" description="OmpR/PhoB-type" evidence="3">
    <location>
        <begin position="35"/>
        <end position="107"/>
    </location>
</feature>
<evidence type="ECO:0000313" key="6">
    <source>
        <dbReference type="Proteomes" id="UP000634308"/>
    </source>
</evidence>
<dbReference type="SMART" id="SM00862">
    <property type="entry name" value="Trans_reg_C"/>
    <property type="match status" value="1"/>
</dbReference>
<dbReference type="Gene3D" id="1.25.40.10">
    <property type="entry name" value="Tetratricopeptide repeat domain"/>
    <property type="match status" value="1"/>
</dbReference>
<accession>A0ABQ2RXY0</accession>
<evidence type="ECO:0000259" key="3">
    <source>
        <dbReference type="SMART" id="SM00862"/>
    </source>
</evidence>
<dbReference type="InterPro" id="IPR001867">
    <property type="entry name" value="OmpR/PhoB-type_DNA-bd"/>
</dbReference>
<keyword evidence="2" id="KW-0238">DNA-binding</keyword>
<dbReference type="SMART" id="SM01043">
    <property type="entry name" value="BTAD"/>
    <property type="match status" value="1"/>
</dbReference>
<evidence type="ECO:0000256" key="2">
    <source>
        <dbReference type="ARBA" id="ARBA00023125"/>
    </source>
</evidence>
<dbReference type="InterPro" id="IPR036388">
    <property type="entry name" value="WH-like_DNA-bd_sf"/>
</dbReference>
<name>A0ABQ2RXY0_9DEIO</name>
<organism evidence="5 6">
    <name type="scientific">Deinococcus seoulensis</name>
    <dbReference type="NCBI Taxonomy" id="1837379"/>
    <lineage>
        <taxon>Bacteria</taxon>
        <taxon>Thermotogati</taxon>
        <taxon>Deinococcota</taxon>
        <taxon>Deinococci</taxon>
        <taxon>Deinococcales</taxon>
        <taxon>Deinococcaceae</taxon>
        <taxon>Deinococcus</taxon>
    </lineage>
</organism>
<protein>
    <recommendedName>
        <fullName evidence="7">Response regulator receiver protein</fullName>
    </recommendedName>
</protein>
<reference evidence="6" key="1">
    <citation type="journal article" date="2019" name="Int. J. Syst. Evol. Microbiol.">
        <title>The Global Catalogue of Microorganisms (GCM) 10K type strain sequencing project: providing services to taxonomists for standard genome sequencing and annotation.</title>
        <authorList>
            <consortium name="The Broad Institute Genomics Platform"/>
            <consortium name="The Broad Institute Genome Sequencing Center for Infectious Disease"/>
            <person name="Wu L."/>
            <person name="Ma J."/>
        </authorList>
    </citation>
    <scope>NUCLEOTIDE SEQUENCE [LARGE SCALE GENOMIC DNA]</scope>
    <source>
        <strain evidence="6">JCM 31404</strain>
    </source>
</reference>
<dbReference type="PANTHER" id="PTHR35807:SF2">
    <property type="entry name" value="TRANSCRIPTIONAL ACTIVATOR DOMAIN"/>
    <property type="match status" value="1"/>
</dbReference>
<dbReference type="RefSeq" id="WP_189066601.1">
    <property type="nucleotide sequence ID" value="NZ_BMQM01000043.1"/>
</dbReference>
<gene>
    <name evidence="5" type="ORF">GCM10008959_38400</name>
</gene>
<dbReference type="Gene3D" id="1.10.10.10">
    <property type="entry name" value="Winged helix-like DNA-binding domain superfamily/Winged helix DNA-binding domain"/>
    <property type="match status" value="1"/>
</dbReference>
<dbReference type="InterPro" id="IPR005158">
    <property type="entry name" value="BTAD"/>
</dbReference>
<dbReference type="Pfam" id="PF03704">
    <property type="entry name" value="BTAD"/>
    <property type="match status" value="1"/>
</dbReference>
<dbReference type="SUPFAM" id="SSF48452">
    <property type="entry name" value="TPR-like"/>
    <property type="match status" value="1"/>
</dbReference>
<dbReference type="PANTHER" id="PTHR35807">
    <property type="entry name" value="TRANSCRIPTIONAL REGULATOR REDD-RELATED"/>
    <property type="match status" value="1"/>
</dbReference>
<keyword evidence="6" id="KW-1185">Reference proteome</keyword>
<evidence type="ECO:0000259" key="4">
    <source>
        <dbReference type="SMART" id="SM01043"/>
    </source>
</evidence>
<dbReference type="SUPFAM" id="SSF46894">
    <property type="entry name" value="C-terminal effector domain of the bipartite response regulators"/>
    <property type="match status" value="1"/>
</dbReference>
<dbReference type="InterPro" id="IPR016032">
    <property type="entry name" value="Sig_transdc_resp-reg_C-effctor"/>
</dbReference>
<proteinExistence type="inferred from homology"/>
<dbReference type="EMBL" id="BMQM01000043">
    <property type="protein sequence ID" value="GGR73321.1"/>
    <property type="molecule type" value="Genomic_DNA"/>
</dbReference>
<evidence type="ECO:0008006" key="7">
    <source>
        <dbReference type="Google" id="ProtNLM"/>
    </source>
</evidence>
<comment type="caution">
    <text evidence="5">The sequence shown here is derived from an EMBL/GenBank/DDBJ whole genome shotgun (WGS) entry which is preliminary data.</text>
</comment>
<comment type="similarity">
    <text evidence="1">Belongs to the AfsR/DnrI/RedD regulatory family.</text>
</comment>